<dbReference type="AlphaFoldDB" id="A0A9P3L9T6"/>
<sequence>MTSACASSGKRPTSYLLATCSQRQFCAGNAIDCVAATELLVRTRPEKCLSDSQNDIFGPTSALLTIAQLGAWLVFRIHADCQRKINNLMRPAPSYMRAGSRRICSRPKDPNDVHSTPPIAGPRATQLPGAGWFACHLDRI</sequence>
<gene>
    <name evidence="1" type="ORF">PsYK624_036940</name>
</gene>
<evidence type="ECO:0000313" key="1">
    <source>
        <dbReference type="EMBL" id="GJE87611.1"/>
    </source>
</evidence>
<proteinExistence type="predicted"/>
<organism evidence="1 2">
    <name type="scientific">Phanerochaete sordida</name>
    <dbReference type="NCBI Taxonomy" id="48140"/>
    <lineage>
        <taxon>Eukaryota</taxon>
        <taxon>Fungi</taxon>
        <taxon>Dikarya</taxon>
        <taxon>Basidiomycota</taxon>
        <taxon>Agaricomycotina</taxon>
        <taxon>Agaricomycetes</taxon>
        <taxon>Polyporales</taxon>
        <taxon>Phanerochaetaceae</taxon>
        <taxon>Phanerochaete</taxon>
    </lineage>
</organism>
<dbReference type="EMBL" id="BPQB01000007">
    <property type="protein sequence ID" value="GJE87611.1"/>
    <property type="molecule type" value="Genomic_DNA"/>
</dbReference>
<evidence type="ECO:0000313" key="2">
    <source>
        <dbReference type="Proteomes" id="UP000703269"/>
    </source>
</evidence>
<accession>A0A9P3L9T6</accession>
<name>A0A9P3L9T6_9APHY</name>
<keyword evidence="2" id="KW-1185">Reference proteome</keyword>
<reference evidence="1 2" key="1">
    <citation type="submission" date="2021-08" db="EMBL/GenBank/DDBJ databases">
        <title>Draft Genome Sequence of Phanerochaete sordida strain YK-624.</title>
        <authorList>
            <person name="Mori T."/>
            <person name="Dohra H."/>
            <person name="Suzuki T."/>
            <person name="Kawagishi H."/>
            <person name="Hirai H."/>
        </authorList>
    </citation>
    <scope>NUCLEOTIDE SEQUENCE [LARGE SCALE GENOMIC DNA]</scope>
    <source>
        <strain evidence="1 2">YK-624</strain>
    </source>
</reference>
<dbReference type="Proteomes" id="UP000703269">
    <property type="component" value="Unassembled WGS sequence"/>
</dbReference>
<comment type="caution">
    <text evidence="1">The sequence shown here is derived from an EMBL/GenBank/DDBJ whole genome shotgun (WGS) entry which is preliminary data.</text>
</comment>
<protein>
    <submittedName>
        <fullName evidence="1">Uncharacterized protein</fullName>
    </submittedName>
</protein>